<feature type="non-terminal residue" evidence="3">
    <location>
        <position position="1"/>
    </location>
</feature>
<dbReference type="AlphaFoldDB" id="A0A0P9DM46"/>
<dbReference type="InterPro" id="IPR008927">
    <property type="entry name" value="6-PGluconate_DH-like_C_sf"/>
</dbReference>
<evidence type="ECO:0000313" key="3">
    <source>
        <dbReference type="EMBL" id="KPV51111.1"/>
    </source>
</evidence>
<feature type="domain" description="3-hydroxyisobutyrate dehydrogenase-like NAD-binding" evidence="2">
    <location>
        <begin position="60"/>
        <end position="179"/>
    </location>
</feature>
<name>A0A0P9DM46_9CHLR</name>
<dbReference type="Pfam" id="PF14833">
    <property type="entry name" value="NAD_binding_11"/>
    <property type="match status" value="1"/>
</dbReference>
<keyword evidence="4" id="KW-1185">Reference proteome</keyword>
<accession>A0A0P9DM46</accession>
<dbReference type="Pfam" id="PF03446">
    <property type="entry name" value="NAD_binding_2"/>
    <property type="match status" value="1"/>
</dbReference>
<gene>
    <name evidence="3" type="ORF">SE17_23065</name>
</gene>
<dbReference type="InterPro" id="IPR051265">
    <property type="entry name" value="HIBADH-related_NP60_sf"/>
</dbReference>
<evidence type="ECO:0000259" key="2">
    <source>
        <dbReference type="Pfam" id="PF14833"/>
    </source>
</evidence>
<dbReference type="InterPro" id="IPR036291">
    <property type="entry name" value="NAD(P)-bd_dom_sf"/>
</dbReference>
<comment type="caution">
    <text evidence="3">The sequence shown here is derived from an EMBL/GenBank/DDBJ whole genome shotgun (WGS) entry which is preliminary data.</text>
</comment>
<evidence type="ECO:0000259" key="1">
    <source>
        <dbReference type="Pfam" id="PF03446"/>
    </source>
</evidence>
<dbReference type="Gene3D" id="1.10.1040.10">
    <property type="entry name" value="N-(1-d-carboxylethyl)-l-norvaline Dehydrogenase, domain 2"/>
    <property type="match status" value="1"/>
</dbReference>
<proteinExistence type="predicted"/>
<dbReference type="InterPro" id="IPR006115">
    <property type="entry name" value="6PGDH_NADP-bd"/>
</dbReference>
<dbReference type="GO" id="GO:0051287">
    <property type="term" value="F:NAD binding"/>
    <property type="evidence" value="ECO:0007669"/>
    <property type="project" value="InterPro"/>
</dbReference>
<dbReference type="SUPFAM" id="SSF51735">
    <property type="entry name" value="NAD(P)-binding Rossmann-fold domains"/>
    <property type="match status" value="1"/>
</dbReference>
<dbReference type="EMBL" id="LJCR01001063">
    <property type="protein sequence ID" value="KPV51111.1"/>
    <property type="molecule type" value="Genomic_DNA"/>
</dbReference>
<dbReference type="InterPro" id="IPR013328">
    <property type="entry name" value="6PGD_dom2"/>
</dbReference>
<dbReference type="Gene3D" id="3.40.50.720">
    <property type="entry name" value="NAD(P)-binding Rossmann-like Domain"/>
    <property type="match status" value="1"/>
</dbReference>
<dbReference type="PANTHER" id="PTHR43580">
    <property type="entry name" value="OXIDOREDUCTASE GLYR1-RELATED"/>
    <property type="match status" value="1"/>
</dbReference>
<evidence type="ECO:0000313" key="4">
    <source>
        <dbReference type="Proteomes" id="UP000050509"/>
    </source>
</evidence>
<feature type="domain" description="6-phosphogluconate dehydrogenase NADP-binding" evidence="1">
    <location>
        <begin position="2"/>
        <end position="57"/>
    </location>
</feature>
<reference evidence="3 4" key="1">
    <citation type="submission" date="2015-09" db="EMBL/GenBank/DDBJ databases">
        <title>Draft genome sequence of Kouleothrix aurantiaca JCM 19913.</title>
        <authorList>
            <person name="Hemp J."/>
        </authorList>
    </citation>
    <scope>NUCLEOTIDE SEQUENCE [LARGE SCALE GENOMIC DNA]</scope>
    <source>
        <strain evidence="3 4">COM-B</strain>
    </source>
</reference>
<dbReference type="PANTHER" id="PTHR43580:SF2">
    <property type="entry name" value="CYTOKINE-LIKE NUCLEAR FACTOR N-PAC"/>
    <property type="match status" value="1"/>
</dbReference>
<protein>
    <submittedName>
        <fullName evidence="3">2-hydroxy-3-oxopropionate reductase</fullName>
    </submittedName>
</protein>
<dbReference type="SUPFAM" id="SSF48179">
    <property type="entry name" value="6-phosphogluconate dehydrogenase C-terminal domain-like"/>
    <property type="match status" value="1"/>
</dbReference>
<organism evidence="3 4">
    <name type="scientific">Kouleothrix aurantiaca</name>
    <dbReference type="NCBI Taxonomy" id="186479"/>
    <lineage>
        <taxon>Bacteria</taxon>
        <taxon>Bacillati</taxon>
        <taxon>Chloroflexota</taxon>
        <taxon>Chloroflexia</taxon>
        <taxon>Chloroflexales</taxon>
        <taxon>Roseiflexineae</taxon>
        <taxon>Roseiflexaceae</taxon>
        <taxon>Kouleothrix</taxon>
    </lineage>
</organism>
<dbReference type="GO" id="GO:0050661">
    <property type="term" value="F:NADP binding"/>
    <property type="evidence" value="ECO:0007669"/>
    <property type="project" value="InterPro"/>
</dbReference>
<dbReference type="Proteomes" id="UP000050509">
    <property type="component" value="Unassembled WGS sequence"/>
</dbReference>
<sequence>EAEIRAAGGRYAEAPVSGSRKPAEAAQLVALLAGEPATVADVRPLLAPMCREVVVCGAVGSGLLMKLAINLFLTTCVASLAEATHFAAENGLDLQQFGLALNAGQLASDMSRVKIPKLVARDFSVQAAMADAYNSCNLIAAAARAASIASPMLDRARELYGETLALGHERIDMSGVVQAIEGRTSAIRDETG</sequence>
<dbReference type="InterPro" id="IPR029154">
    <property type="entry name" value="HIBADH-like_NADP-bd"/>
</dbReference>